<dbReference type="SUPFAM" id="SSF52743">
    <property type="entry name" value="Subtilisin-like"/>
    <property type="match status" value="1"/>
</dbReference>
<keyword evidence="3 5" id="KW-0378">Hydrolase</keyword>
<dbReference type="PANTHER" id="PTHR43806:SF11">
    <property type="entry name" value="CEREVISIN-RELATED"/>
    <property type="match status" value="1"/>
</dbReference>
<feature type="active site" description="Charge relay system" evidence="5">
    <location>
        <position position="349"/>
    </location>
</feature>
<dbReference type="RefSeq" id="WP_380049517.1">
    <property type="nucleotide sequence ID" value="NZ_JBHSOH010000012.1"/>
</dbReference>
<feature type="active site" description="Charge relay system" evidence="5">
    <location>
        <position position="129"/>
    </location>
</feature>
<feature type="active site" description="Charge relay system" evidence="5">
    <location>
        <position position="174"/>
    </location>
</feature>
<dbReference type="PROSITE" id="PS51892">
    <property type="entry name" value="SUBTILASE"/>
    <property type="match status" value="1"/>
</dbReference>
<dbReference type="Pfam" id="PF00082">
    <property type="entry name" value="Peptidase_S8"/>
    <property type="match status" value="1"/>
</dbReference>
<dbReference type="EMBL" id="JBHSOH010000012">
    <property type="protein sequence ID" value="MFC5848971.1"/>
    <property type="molecule type" value="Genomic_DNA"/>
</dbReference>
<protein>
    <submittedName>
        <fullName evidence="8">S8 family serine peptidase</fullName>
    </submittedName>
</protein>
<keyword evidence="9" id="KW-1185">Reference proteome</keyword>
<feature type="compositionally biased region" description="Pro residues" evidence="6">
    <location>
        <begin position="56"/>
        <end position="78"/>
    </location>
</feature>
<feature type="compositionally biased region" description="Pro residues" evidence="6">
    <location>
        <begin position="37"/>
        <end position="48"/>
    </location>
</feature>
<evidence type="ECO:0000259" key="7">
    <source>
        <dbReference type="Pfam" id="PF00082"/>
    </source>
</evidence>
<dbReference type="PRINTS" id="PR00723">
    <property type="entry name" value="SUBTILISIN"/>
</dbReference>
<dbReference type="PROSITE" id="PS00138">
    <property type="entry name" value="SUBTILASE_SER"/>
    <property type="match status" value="1"/>
</dbReference>
<sequence length="423" mass="41677">MSALTRRLGPTLLAGTLLTCAGLTGAGLAVQIIPATPPASPRPSPAAPLPELSPLAPRPATPPVLTPTPAAPTRPGPANPTGTLPAGFAATPADPLYPRQWSLRAIRAGGAWALLRGQTLSPVTVAVLDTGAVPSAELGARLVPGYDFVSDPARSGDGDGRDRDPAALGASAYHGEVVAGIVAAAHDGRGMAGLDPHARVLAVRVAGTDGLIAPQDLADALRWAAGLPVAGAPANPAPARILNLSLYADFVPLTGCDPRVQAAVDAVTARGALVVAGAANDGADSRGYSPAGCRNVLTVTSVTGAGARPAYANWGRSVALAAPGGEPGHGVVASSVSGPGGVREPDGTSFAAPHVSGVAALLLAARPALTPAALRDLLTRTATPFPGGRCDPDPLKGCGSGTLNAEAALRAALALAPGTRAGR</sequence>
<evidence type="ECO:0000256" key="5">
    <source>
        <dbReference type="PROSITE-ProRule" id="PRU01240"/>
    </source>
</evidence>
<dbReference type="InterPro" id="IPR015500">
    <property type="entry name" value="Peptidase_S8_subtilisin-rel"/>
</dbReference>
<organism evidence="8 9">
    <name type="scientific">Deinococcus petrolearius</name>
    <dbReference type="NCBI Taxonomy" id="1751295"/>
    <lineage>
        <taxon>Bacteria</taxon>
        <taxon>Thermotogati</taxon>
        <taxon>Deinococcota</taxon>
        <taxon>Deinococci</taxon>
        <taxon>Deinococcales</taxon>
        <taxon>Deinococcaceae</taxon>
        <taxon>Deinococcus</taxon>
    </lineage>
</organism>
<comment type="similarity">
    <text evidence="1 5">Belongs to the peptidase S8 family.</text>
</comment>
<proteinExistence type="inferred from homology"/>
<keyword evidence="2 5" id="KW-0645">Protease</keyword>
<dbReference type="InterPro" id="IPR036852">
    <property type="entry name" value="Peptidase_S8/S53_dom_sf"/>
</dbReference>
<comment type="caution">
    <text evidence="8">The sequence shown here is derived from an EMBL/GenBank/DDBJ whole genome shotgun (WGS) entry which is preliminary data.</text>
</comment>
<dbReference type="PANTHER" id="PTHR43806">
    <property type="entry name" value="PEPTIDASE S8"/>
    <property type="match status" value="1"/>
</dbReference>
<dbReference type="Proteomes" id="UP001595979">
    <property type="component" value="Unassembled WGS sequence"/>
</dbReference>
<accession>A0ABW1DK02</accession>
<dbReference type="InterPro" id="IPR023828">
    <property type="entry name" value="Peptidase_S8_Ser-AS"/>
</dbReference>
<dbReference type="Gene3D" id="3.40.50.200">
    <property type="entry name" value="Peptidase S8/S53 domain"/>
    <property type="match status" value="1"/>
</dbReference>
<keyword evidence="4 5" id="KW-0720">Serine protease</keyword>
<evidence type="ECO:0000256" key="4">
    <source>
        <dbReference type="ARBA" id="ARBA00022825"/>
    </source>
</evidence>
<evidence type="ECO:0000256" key="6">
    <source>
        <dbReference type="SAM" id="MobiDB-lite"/>
    </source>
</evidence>
<gene>
    <name evidence="8" type="ORF">ACFPQ6_11685</name>
</gene>
<feature type="region of interest" description="Disordered" evidence="6">
    <location>
        <begin position="37"/>
        <end position="91"/>
    </location>
</feature>
<name>A0ABW1DK02_9DEIO</name>
<evidence type="ECO:0000313" key="8">
    <source>
        <dbReference type="EMBL" id="MFC5848971.1"/>
    </source>
</evidence>
<evidence type="ECO:0000256" key="1">
    <source>
        <dbReference type="ARBA" id="ARBA00011073"/>
    </source>
</evidence>
<feature type="domain" description="Peptidase S8/S53" evidence="7">
    <location>
        <begin position="123"/>
        <end position="384"/>
    </location>
</feature>
<dbReference type="InterPro" id="IPR000209">
    <property type="entry name" value="Peptidase_S8/S53_dom"/>
</dbReference>
<reference evidence="9" key="1">
    <citation type="journal article" date="2019" name="Int. J. Syst. Evol. Microbiol.">
        <title>The Global Catalogue of Microorganisms (GCM) 10K type strain sequencing project: providing services to taxonomists for standard genome sequencing and annotation.</title>
        <authorList>
            <consortium name="The Broad Institute Genomics Platform"/>
            <consortium name="The Broad Institute Genome Sequencing Center for Infectious Disease"/>
            <person name="Wu L."/>
            <person name="Ma J."/>
        </authorList>
    </citation>
    <scope>NUCLEOTIDE SEQUENCE [LARGE SCALE GENOMIC DNA]</scope>
    <source>
        <strain evidence="9">CGMCC 1.15053</strain>
    </source>
</reference>
<evidence type="ECO:0000256" key="3">
    <source>
        <dbReference type="ARBA" id="ARBA00022801"/>
    </source>
</evidence>
<dbReference type="InterPro" id="IPR050131">
    <property type="entry name" value="Peptidase_S8_subtilisin-like"/>
</dbReference>
<evidence type="ECO:0000313" key="9">
    <source>
        <dbReference type="Proteomes" id="UP001595979"/>
    </source>
</evidence>
<evidence type="ECO:0000256" key="2">
    <source>
        <dbReference type="ARBA" id="ARBA00022670"/>
    </source>
</evidence>